<dbReference type="OrthoDB" id="9806452at2"/>
<dbReference type="Gene3D" id="3.30.9.10">
    <property type="entry name" value="D-Amino Acid Oxidase, subunit A, domain 2"/>
    <property type="match status" value="1"/>
</dbReference>
<dbReference type="KEGG" id="abam:B1s21122_02845"/>
<dbReference type="Pfam" id="PF01266">
    <property type="entry name" value="DAO"/>
    <property type="match status" value="1"/>
</dbReference>
<dbReference type="InterPro" id="IPR036188">
    <property type="entry name" value="FAD/NAD-bd_sf"/>
</dbReference>
<dbReference type="Gene3D" id="3.50.50.60">
    <property type="entry name" value="FAD/NAD(P)-binding domain"/>
    <property type="match status" value="1"/>
</dbReference>
<evidence type="ECO:0000259" key="2">
    <source>
        <dbReference type="Pfam" id="PF01266"/>
    </source>
</evidence>
<reference evidence="4" key="1">
    <citation type="submission" date="2016-10" db="EMBL/GenBank/DDBJ databases">
        <title>High microdiversification within the ubiquitous acI lineage of Actinobacteria.</title>
        <authorList>
            <person name="Neuenschwander S.M."/>
            <person name="Salcher M."/>
            <person name="Ghai R."/>
            <person name="Pernthaler J."/>
        </authorList>
    </citation>
    <scope>NUCLEOTIDE SEQUENCE [LARGE SCALE GENOMIC DNA]</scope>
</reference>
<gene>
    <name evidence="3" type="ORF">B1s21122_02845</name>
</gene>
<evidence type="ECO:0000256" key="1">
    <source>
        <dbReference type="ARBA" id="ARBA00023002"/>
    </source>
</evidence>
<protein>
    <submittedName>
        <fullName evidence="3">Sarcosine oxidase, subunit beta</fullName>
    </submittedName>
</protein>
<accession>A0A249JXN4</accession>
<dbReference type="GO" id="GO:0016491">
    <property type="term" value="F:oxidoreductase activity"/>
    <property type="evidence" value="ECO:0007669"/>
    <property type="project" value="UniProtKB-KW"/>
</dbReference>
<dbReference type="PANTHER" id="PTHR13847">
    <property type="entry name" value="SARCOSINE DEHYDROGENASE-RELATED"/>
    <property type="match status" value="1"/>
</dbReference>
<dbReference type="RefSeq" id="WP_095680592.1">
    <property type="nucleotide sequence ID" value="NZ_CP016768.2"/>
</dbReference>
<feature type="domain" description="FAD dependent oxidoreductase" evidence="2">
    <location>
        <begin position="8"/>
        <end position="356"/>
    </location>
</feature>
<dbReference type="Proteomes" id="UP000217153">
    <property type="component" value="Chromosome"/>
</dbReference>
<dbReference type="EMBL" id="CP016768">
    <property type="protein sequence ID" value="ASY09287.1"/>
    <property type="molecule type" value="Genomic_DNA"/>
</dbReference>
<proteinExistence type="predicted"/>
<dbReference type="SUPFAM" id="SSF51905">
    <property type="entry name" value="FAD/NAD(P)-binding domain"/>
    <property type="match status" value="1"/>
</dbReference>
<dbReference type="AlphaFoldDB" id="A0A249JXN4"/>
<dbReference type="PANTHER" id="PTHR13847:SF287">
    <property type="entry name" value="FAD-DEPENDENT OXIDOREDUCTASE DOMAIN-CONTAINING PROTEIN 1"/>
    <property type="match status" value="1"/>
</dbReference>
<keyword evidence="1" id="KW-0560">Oxidoreductase</keyword>
<name>A0A249JXN4_9ACTN</name>
<evidence type="ECO:0000313" key="3">
    <source>
        <dbReference type="EMBL" id="ASY09287.1"/>
    </source>
</evidence>
<keyword evidence="4" id="KW-1185">Reference proteome</keyword>
<dbReference type="GO" id="GO:0005737">
    <property type="term" value="C:cytoplasm"/>
    <property type="evidence" value="ECO:0007669"/>
    <property type="project" value="TreeGrafter"/>
</dbReference>
<dbReference type="InterPro" id="IPR006076">
    <property type="entry name" value="FAD-dep_OxRdtase"/>
</dbReference>
<evidence type="ECO:0000313" key="4">
    <source>
        <dbReference type="Proteomes" id="UP000217153"/>
    </source>
</evidence>
<organism evidence="3 4">
    <name type="scientific">Candidatus Nanopelagicus limnae</name>
    <dbReference type="NCBI Taxonomy" id="1884634"/>
    <lineage>
        <taxon>Bacteria</taxon>
        <taxon>Bacillati</taxon>
        <taxon>Actinomycetota</taxon>
        <taxon>Actinomycetes</taxon>
        <taxon>Candidatus Nanopelagicales</taxon>
        <taxon>Candidatus Nanopelagicaceae</taxon>
        <taxon>Candidatus Nanopelagicus</taxon>
    </lineage>
</organism>
<sequence length="387" mass="41519">MALPDQVDVVIVGGGVMGASAAFHLAEAGVSVLLCEKNELASGSTSKAAGGVRANFSDEFNVALGARSLDLFADFKSRPGYEIDLHRSGYLFALTKQEDVDLFEKSTKIHNQFNVESRMLTPGEAGKISPLLNTSDLLAASFTPNDGHCTPESVVLGYAGGAKKLGATVLTNTQVTGIKLNGDEITAVTTSAGEVRTSTVINCAGAWSPQIGSMVGLDLPVTPYKRELVITEALSESFADLPANMPMTIDYSTSLYWHREGKGLLMGFSDKSIPAGFDLKRDPNFLEKLGAIAANRAPRLMDLGIGKGWAGLYEVTPDHNAILGEFKKISRFFYATGFSGHGFLQGPAIGEILRDLYLNKQPFVKIEQLSADRFLTSGQLRPEYNIV</sequence>